<organism evidence="5 6">
    <name type="scientific">Amycolatopsis marina</name>
    <dbReference type="NCBI Taxonomy" id="490629"/>
    <lineage>
        <taxon>Bacteria</taxon>
        <taxon>Bacillati</taxon>
        <taxon>Actinomycetota</taxon>
        <taxon>Actinomycetes</taxon>
        <taxon>Pseudonocardiales</taxon>
        <taxon>Pseudonocardiaceae</taxon>
        <taxon>Amycolatopsis</taxon>
    </lineage>
</organism>
<dbReference type="GO" id="GO:0005975">
    <property type="term" value="P:carbohydrate metabolic process"/>
    <property type="evidence" value="ECO:0007669"/>
    <property type="project" value="InterPro"/>
</dbReference>
<dbReference type="InterPro" id="IPR010610">
    <property type="entry name" value="EryCIII-like_C"/>
</dbReference>
<dbReference type="InterPro" id="IPR002213">
    <property type="entry name" value="UDP_glucos_trans"/>
</dbReference>
<gene>
    <name evidence="5" type="ORF">SAMN05216266_11370</name>
</gene>
<protein>
    <submittedName>
        <fullName evidence="5">O-mycaminosyltylonolide 6-deoxyallosyltransferase</fullName>
    </submittedName>
</protein>
<dbReference type="PANTHER" id="PTHR48050">
    <property type="entry name" value="STEROL 3-BETA-GLUCOSYLTRANSFERASE"/>
    <property type="match status" value="1"/>
</dbReference>
<keyword evidence="6" id="KW-1185">Reference proteome</keyword>
<dbReference type="RefSeq" id="WP_091674996.1">
    <property type="nucleotide sequence ID" value="NZ_FOKG01000013.1"/>
</dbReference>
<reference evidence="6" key="1">
    <citation type="submission" date="2016-10" db="EMBL/GenBank/DDBJ databases">
        <authorList>
            <person name="Varghese N."/>
            <person name="Submissions S."/>
        </authorList>
    </citation>
    <scope>NUCLEOTIDE SEQUENCE [LARGE SCALE GENOMIC DNA]</scope>
    <source>
        <strain evidence="6">CGMCC 4.3568</strain>
    </source>
</reference>
<dbReference type="Gene3D" id="3.40.50.2000">
    <property type="entry name" value="Glycogen Phosphorylase B"/>
    <property type="match status" value="2"/>
</dbReference>
<dbReference type="EMBL" id="FOKG01000013">
    <property type="protein sequence ID" value="SFB47891.1"/>
    <property type="molecule type" value="Genomic_DNA"/>
</dbReference>
<dbReference type="STRING" id="490629.SAMN05216266_11370"/>
<dbReference type="PANTHER" id="PTHR48050:SF13">
    <property type="entry name" value="STEROL 3-BETA-GLUCOSYLTRANSFERASE UGT80A2"/>
    <property type="match status" value="1"/>
</dbReference>
<dbReference type="Pfam" id="PF06722">
    <property type="entry name" value="EryCIII-like_C"/>
    <property type="match status" value="1"/>
</dbReference>
<evidence type="ECO:0000259" key="3">
    <source>
        <dbReference type="Pfam" id="PF03033"/>
    </source>
</evidence>
<dbReference type="OrthoDB" id="3253247at2"/>
<feature type="domain" description="Erythromycin biosynthesis protein CIII-like C-terminal" evidence="4">
    <location>
        <begin position="290"/>
        <end position="392"/>
    </location>
</feature>
<sequence length="428" mass="46863">MRVTLVAIGSRGDVQPFLALGAGLRERGHDVRLATHADFRDLTREAGLEYFPVPGSPKHYFESPELIKSLRRSPSALRLARTMPRQTAEAAAAGTAQLDACVRPAFANADLVVSSVFNRNAYLAEPPDVPWALVSWYPNTPTTAFPAMGAPRLPLGGWYNRLSHHISQAAEWRMCRPIVNAYRQRLGKAPLGPRTPFSALERDRPTFYLQSPAVLPAPPDWPATNHMAGYWFWDREWQAPQELVEVVENGPAPVVLSFGSLWPAYPENSLELVADAVRAAGRRLVVVDGPTQDDLPEGVLRLHDVDYTWLFPRAAAVIHHGGFGTGAAVLRAGVPQVVVPIFVDHPFWAATMADLGVAPKGVPGARLSAPRLRKAVAQALGDARMRGRAADVGRCVRSDRGVERVCAILENWVAPDGHAHREEATWAR</sequence>
<dbReference type="InterPro" id="IPR050426">
    <property type="entry name" value="Glycosyltransferase_28"/>
</dbReference>
<dbReference type="Pfam" id="PF03033">
    <property type="entry name" value="Glyco_transf_28"/>
    <property type="match status" value="1"/>
</dbReference>
<dbReference type="GO" id="GO:0033072">
    <property type="term" value="P:vancomycin biosynthetic process"/>
    <property type="evidence" value="ECO:0007669"/>
    <property type="project" value="UniProtKB-UniPathway"/>
</dbReference>
<evidence type="ECO:0000259" key="4">
    <source>
        <dbReference type="Pfam" id="PF06722"/>
    </source>
</evidence>
<accession>A0A1I1BC90</accession>
<evidence type="ECO:0000313" key="5">
    <source>
        <dbReference type="EMBL" id="SFB47891.1"/>
    </source>
</evidence>
<keyword evidence="5" id="KW-0808">Transferase</keyword>
<dbReference type="GO" id="GO:0016758">
    <property type="term" value="F:hexosyltransferase activity"/>
    <property type="evidence" value="ECO:0007669"/>
    <property type="project" value="InterPro"/>
</dbReference>
<evidence type="ECO:0000313" key="6">
    <source>
        <dbReference type="Proteomes" id="UP000243799"/>
    </source>
</evidence>
<name>A0A1I1BC90_9PSEU</name>
<comment type="pathway">
    <text evidence="1">Antibiotic biosynthesis; vancomycin biosynthesis.</text>
</comment>
<dbReference type="CDD" id="cd03784">
    <property type="entry name" value="GT1_Gtf-like"/>
    <property type="match status" value="1"/>
</dbReference>
<evidence type="ECO:0000256" key="2">
    <source>
        <dbReference type="ARBA" id="ARBA00023194"/>
    </source>
</evidence>
<dbReference type="SUPFAM" id="SSF53756">
    <property type="entry name" value="UDP-Glycosyltransferase/glycogen phosphorylase"/>
    <property type="match status" value="1"/>
</dbReference>
<keyword evidence="2" id="KW-0045">Antibiotic biosynthesis</keyword>
<proteinExistence type="predicted"/>
<dbReference type="InterPro" id="IPR004276">
    <property type="entry name" value="GlycoTrans_28_N"/>
</dbReference>
<dbReference type="AlphaFoldDB" id="A0A1I1BC90"/>
<feature type="domain" description="Glycosyltransferase family 28 N-terminal" evidence="3">
    <location>
        <begin position="3"/>
        <end position="100"/>
    </location>
</feature>
<evidence type="ECO:0000256" key="1">
    <source>
        <dbReference type="ARBA" id="ARBA00004660"/>
    </source>
</evidence>
<dbReference type="FunFam" id="3.40.50.2000:FF:000009">
    <property type="entry name" value="Sterol 3-beta-glucosyltransferase UGT80A2"/>
    <property type="match status" value="1"/>
</dbReference>
<dbReference type="Proteomes" id="UP000243799">
    <property type="component" value="Unassembled WGS sequence"/>
</dbReference>
<dbReference type="GO" id="GO:0008194">
    <property type="term" value="F:UDP-glycosyltransferase activity"/>
    <property type="evidence" value="ECO:0007669"/>
    <property type="project" value="InterPro"/>
</dbReference>
<dbReference type="UniPathway" id="UPA00162"/>